<dbReference type="OrthoDB" id="5647357at2"/>
<dbReference type="Proteomes" id="UP000032414">
    <property type="component" value="Chromosome I"/>
</dbReference>
<proteinExistence type="predicted"/>
<evidence type="ECO:0000256" key="1">
    <source>
        <dbReference type="ARBA" id="ARBA00023159"/>
    </source>
</evidence>
<reference evidence="4" key="2">
    <citation type="submission" date="2014-09" db="EMBL/GenBank/DDBJ databases">
        <authorList>
            <person name="Gomez-Valero L."/>
        </authorList>
    </citation>
    <scope>NUCLEOTIDE SEQUENCE [LARGE SCALE GENOMIC DNA]</scope>
    <source>
        <strain evidence="4">ATCC33218</strain>
    </source>
</reference>
<keyword evidence="5" id="KW-1185">Reference proteome</keyword>
<dbReference type="EMBL" id="FMVN01000004">
    <property type="protein sequence ID" value="SCY12287.1"/>
    <property type="molecule type" value="Genomic_DNA"/>
</dbReference>
<dbReference type="EMBL" id="LN614830">
    <property type="protein sequence ID" value="CEG60756.1"/>
    <property type="molecule type" value="Genomic_DNA"/>
</dbReference>
<dbReference type="HOGENOM" id="CLU_164837_5_0_6"/>
<dbReference type="Gene3D" id="2.60.40.4380">
    <property type="entry name" value="Translational regulator CsrA"/>
    <property type="match status" value="1"/>
</dbReference>
<dbReference type="GO" id="GO:0006109">
    <property type="term" value="P:regulation of carbohydrate metabolic process"/>
    <property type="evidence" value="ECO:0007669"/>
    <property type="project" value="InterPro"/>
</dbReference>
<dbReference type="STRING" id="451.B6N58_08315"/>
<dbReference type="AlphaFoldDB" id="A0A098GGZ0"/>
<sequence>MNIVTIPFEVPLTVCVKGELVQIVAFKTLEHGNVKFGVQAPRSIEVHREEIYQAIKQKRQSGDTE</sequence>
<gene>
    <name evidence="2" type="ORF">LMI_1450</name>
    <name evidence="3" type="ORF">SAMN02982997_00874</name>
</gene>
<dbReference type="Pfam" id="PF02599">
    <property type="entry name" value="CsrA"/>
    <property type="match status" value="1"/>
</dbReference>
<organism evidence="2 4">
    <name type="scientific">Legionella micdadei</name>
    <name type="common">Tatlockia micdadei</name>
    <dbReference type="NCBI Taxonomy" id="451"/>
    <lineage>
        <taxon>Bacteria</taxon>
        <taxon>Pseudomonadati</taxon>
        <taxon>Pseudomonadota</taxon>
        <taxon>Gammaproteobacteria</taxon>
        <taxon>Legionellales</taxon>
        <taxon>Legionellaceae</taxon>
        <taxon>Legionella</taxon>
    </lineage>
</organism>
<dbReference type="SUPFAM" id="SSF117130">
    <property type="entry name" value="CsrA-like"/>
    <property type="match status" value="1"/>
</dbReference>
<dbReference type="KEGG" id="tmc:LMI_1450"/>
<evidence type="ECO:0000313" key="2">
    <source>
        <dbReference type="EMBL" id="CEG60756.1"/>
    </source>
</evidence>
<dbReference type="RefSeq" id="WP_045099109.1">
    <property type="nucleotide sequence ID" value="NZ_CP020614.1"/>
</dbReference>
<dbReference type="PATRIC" id="fig|451.8.peg.2183"/>
<dbReference type="Proteomes" id="UP000182998">
    <property type="component" value="Unassembled WGS sequence"/>
</dbReference>
<keyword evidence="1" id="KW-0010">Activator</keyword>
<protein>
    <submittedName>
        <fullName evidence="2">Carbon storage regulator CsrA</fullName>
    </submittedName>
    <submittedName>
        <fullName evidence="3">Carbon storage regulator, CsrA</fullName>
    </submittedName>
</protein>
<dbReference type="InterPro" id="IPR003751">
    <property type="entry name" value="CsrA"/>
</dbReference>
<evidence type="ECO:0000313" key="5">
    <source>
        <dbReference type="Proteomes" id="UP000182998"/>
    </source>
</evidence>
<evidence type="ECO:0000313" key="3">
    <source>
        <dbReference type="EMBL" id="SCY12287.1"/>
    </source>
</evidence>
<reference evidence="3 5" key="3">
    <citation type="submission" date="2016-10" db="EMBL/GenBank/DDBJ databases">
        <authorList>
            <person name="Varghese N."/>
            <person name="Submissions S."/>
        </authorList>
    </citation>
    <scope>NUCLEOTIDE SEQUENCE [LARGE SCALE GENOMIC DNA]</scope>
    <source>
        <strain evidence="3 5">ATCC 33218</strain>
    </source>
</reference>
<dbReference type="GO" id="GO:0003723">
    <property type="term" value="F:RNA binding"/>
    <property type="evidence" value="ECO:0007669"/>
    <property type="project" value="InterPro"/>
</dbReference>
<reference evidence="2" key="1">
    <citation type="submission" date="2014-09" db="EMBL/GenBank/DDBJ databases">
        <authorList>
            <person name="GOMEZ-VALERO Laura"/>
        </authorList>
    </citation>
    <scope>NUCLEOTIDE SEQUENCE</scope>
    <source>
        <strain evidence="2">ATCC33218</strain>
    </source>
</reference>
<dbReference type="InterPro" id="IPR036107">
    <property type="entry name" value="CsrA_sf"/>
</dbReference>
<name>A0A098GGZ0_LEGMI</name>
<accession>A0A098GGZ0</accession>
<dbReference type="GO" id="GO:0006402">
    <property type="term" value="P:mRNA catabolic process"/>
    <property type="evidence" value="ECO:0007669"/>
    <property type="project" value="InterPro"/>
</dbReference>
<evidence type="ECO:0000313" key="4">
    <source>
        <dbReference type="Proteomes" id="UP000032414"/>
    </source>
</evidence>